<reference evidence="2" key="1">
    <citation type="submission" date="2017-02" db="EMBL/GenBank/DDBJ databases">
        <title>Complete genome sequence of Cupriavidus necator strain NH9, a 3-chlorobenzoate degrader.</title>
        <authorList>
            <person name="Moriuchi R."/>
            <person name="Dohra H."/>
            <person name="Ogawa N."/>
        </authorList>
    </citation>
    <scope>NUCLEOTIDE SEQUENCE [LARGE SCALE GENOMIC DNA]</scope>
    <source>
        <strain evidence="2">NH9</strain>
    </source>
</reference>
<proteinExistence type="predicted"/>
<evidence type="ECO:0000313" key="2">
    <source>
        <dbReference type="Proteomes" id="UP000189627"/>
    </source>
</evidence>
<name>A0A1U9UQ97_CUPNE</name>
<gene>
    <name evidence="1" type="ORF">BJN34_12905</name>
</gene>
<accession>A0A1U9UQ97</accession>
<evidence type="ECO:0000313" key="1">
    <source>
        <dbReference type="EMBL" id="AQV94780.1"/>
    </source>
</evidence>
<dbReference type="EMBL" id="CP017757">
    <property type="protein sequence ID" value="AQV94780.1"/>
    <property type="molecule type" value="Genomic_DNA"/>
</dbReference>
<sequence>MQANVTSLVVDREAVEIAQELLRKATAGELCGLMFAARTIHRGYEFALTGNFKANPLEAAGAAGLLGTIAEQQAIERL</sequence>
<dbReference type="KEGG" id="cuh:BJN34_12905"/>
<dbReference type="Proteomes" id="UP000189627">
    <property type="component" value="Chromosome 1"/>
</dbReference>
<protein>
    <submittedName>
        <fullName evidence="1">Uncharacterized protein</fullName>
    </submittedName>
</protein>
<organism evidence="1 2">
    <name type="scientific">Cupriavidus necator</name>
    <name type="common">Alcaligenes eutrophus</name>
    <name type="synonym">Ralstonia eutropha</name>
    <dbReference type="NCBI Taxonomy" id="106590"/>
    <lineage>
        <taxon>Bacteria</taxon>
        <taxon>Pseudomonadati</taxon>
        <taxon>Pseudomonadota</taxon>
        <taxon>Betaproteobacteria</taxon>
        <taxon>Burkholderiales</taxon>
        <taxon>Burkholderiaceae</taxon>
        <taxon>Cupriavidus</taxon>
    </lineage>
</organism>
<dbReference type="RefSeq" id="WP_123957895.1">
    <property type="nucleotide sequence ID" value="NZ_CP017757.2"/>
</dbReference>
<dbReference type="AlphaFoldDB" id="A0A1U9UQ97"/>